<dbReference type="AlphaFoldDB" id="A0A9D1I496"/>
<protein>
    <submittedName>
        <fullName evidence="2">ACT domain-containing protein</fullName>
    </submittedName>
</protein>
<dbReference type="EMBL" id="DVMO01000085">
    <property type="protein sequence ID" value="HIU27866.1"/>
    <property type="molecule type" value="Genomic_DNA"/>
</dbReference>
<evidence type="ECO:0000259" key="1">
    <source>
        <dbReference type="PROSITE" id="PS51671"/>
    </source>
</evidence>
<dbReference type="Gene3D" id="3.30.2130.10">
    <property type="entry name" value="VC0802-like"/>
    <property type="match status" value="1"/>
</dbReference>
<dbReference type="PANTHER" id="PTHR40099:SF1">
    <property type="entry name" value="ACETOLACTATE SYNTHASE, SMALL SUBUNIT"/>
    <property type="match status" value="1"/>
</dbReference>
<sequence>MLMKQMSVFVENTTGRLSDLTGVLAENNIDIIACTIADTVDFGILRCIVEDPEKATEILKEHGFTASITEVIAVSVEDKPGGLDKILKAFAAAGIGIDYIYSTIRAVTGEATIIMKVEEPKKALEILGM</sequence>
<dbReference type="Pfam" id="PF19571">
    <property type="entry name" value="ACT_8"/>
    <property type="match status" value="1"/>
</dbReference>
<accession>A0A9D1I496</accession>
<dbReference type="InterPro" id="IPR045739">
    <property type="entry name" value="ACT_dom_pair"/>
</dbReference>
<dbReference type="PANTHER" id="PTHR40099">
    <property type="entry name" value="ACETOLACTATE SYNTHASE, SMALL SUBUNIT"/>
    <property type="match status" value="1"/>
</dbReference>
<reference evidence="2" key="2">
    <citation type="journal article" date="2021" name="PeerJ">
        <title>Extensive microbial diversity within the chicken gut microbiome revealed by metagenomics and culture.</title>
        <authorList>
            <person name="Gilroy R."/>
            <person name="Ravi A."/>
            <person name="Getino M."/>
            <person name="Pursley I."/>
            <person name="Horton D.L."/>
            <person name="Alikhan N.F."/>
            <person name="Baker D."/>
            <person name="Gharbi K."/>
            <person name="Hall N."/>
            <person name="Watson M."/>
            <person name="Adriaenssens E.M."/>
            <person name="Foster-Nyarko E."/>
            <person name="Jarju S."/>
            <person name="Secka A."/>
            <person name="Antonio M."/>
            <person name="Oren A."/>
            <person name="Chaudhuri R.R."/>
            <person name="La Ragione R."/>
            <person name="Hildebrand F."/>
            <person name="Pallen M.J."/>
        </authorList>
    </citation>
    <scope>NUCLEOTIDE SEQUENCE</scope>
    <source>
        <strain evidence="2">11300</strain>
    </source>
</reference>
<dbReference type="PROSITE" id="PS51671">
    <property type="entry name" value="ACT"/>
    <property type="match status" value="1"/>
</dbReference>
<dbReference type="SUPFAM" id="SSF55021">
    <property type="entry name" value="ACT-like"/>
    <property type="match status" value="2"/>
</dbReference>
<proteinExistence type="predicted"/>
<feature type="domain" description="ACT" evidence="1">
    <location>
        <begin position="5"/>
        <end position="81"/>
    </location>
</feature>
<dbReference type="CDD" id="cd04882">
    <property type="entry name" value="ACT_Bt0572_2"/>
    <property type="match status" value="1"/>
</dbReference>
<organism evidence="2 3">
    <name type="scientific">Candidatus Fimisoma avicola</name>
    <dbReference type="NCBI Taxonomy" id="2840826"/>
    <lineage>
        <taxon>Bacteria</taxon>
        <taxon>Bacillati</taxon>
        <taxon>Bacillota</taxon>
        <taxon>Clostridia</taxon>
        <taxon>Eubacteriales</taxon>
        <taxon>Candidatus Fimisoma</taxon>
    </lineage>
</organism>
<name>A0A9D1I496_9FIRM</name>
<comment type="caution">
    <text evidence="2">The sequence shown here is derived from an EMBL/GenBank/DDBJ whole genome shotgun (WGS) entry which is preliminary data.</text>
</comment>
<gene>
    <name evidence="2" type="ORF">IAD16_05760</name>
</gene>
<dbReference type="InterPro" id="IPR045865">
    <property type="entry name" value="ACT-like_dom_sf"/>
</dbReference>
<dbReference type="Proteomes" id="UP000824091">
    <property type="component" value="Unassembled WGS sequence"/>
</dbReference>
<evidence type="ECO:0000313" key="2">
    <source>
        <dbReference type="EMBL" id="HIU27866.1"/>
    </source>
</evidence>
<evidence type="ECO:0000313" key="3">
    <source>
        <dbReference type="Proteomes" id="UP000824091"/>
    </source>
</evidence>
<reference evidence="2" key="1">
    <citation type="submission" date="2020-10" db="EMBL/GenBank/DDBJ databases">
        <authorList>
            <person name="Gilroy R."/>
        </authorList>
    </citation>
    <scope>NUCLEOTIDE SEQUENCE</scope>
    <source>
        <strain evidence="2">11300</strain>
    </source>
</reference>
<dbReference type="InterPro" id="IPR002912">
    <property type="entry name" value="ACT_dom"/>
</dbReference>